<evidence type="ECO:0000313" key="1">
    <source>
        <dbReference type="EMBL" id="PPK68757.1"/>
    </source>
</evidence>
<organism evidence="1 2">
    <name type="scientific">Methylobacter tundripaludum</name>
    <dbReference type="NCBI Taxonomy" id="173365"/>
    <lineage>
        <taxon>Bacteria</taxon>
        <taxon>Pseudomonadati</taxon>
        <taxon>Pseudomonadota</taxon>
        <taxon>Gammaproteobacteria</taxon>
        <taxon>Methylococcales</taxon>
        <taxon>Methylococcaceae</taxon>
        <taxon>Methylobacter</taxon>
    </lineage>
</organism>
<dbReference type="Proteomes" id="UP000238071">
    <property type="component" value="Unassembled WGS sequence"/>
</dbReference>
<proteinExistence type="predicted"/>
<reference evidence="1 2" key="1">
    <citation type="submission" date="2018-02" db="EMBL/GenBank/DDBJ databases">
        <title>Subsurface microbial communities from deep shales in Ohio and West Virginia, USA.</title>
        <authorList>
            <person name="Wrighton K."/>
        </authorList>
    </citation>
    <scope>NUCLEOTIDE SEQUENCE [LARGE SCALE GENOMIC DNA]</scope>
    <source>
        <strain evidence="1 2">OWC-G53F</strain>
    </source>
</reference>
<keyword evidence="2" id="KW-1185">Reference proteome</keyword>
<evidence type="ECO:0000313" key="2">
    <source>
        <dbReference type="Proteomes" id="UP000238071"/>
    </source>
</evidence>
<name>A0A2S6GU87_9GAMM</name>
<gene>
    <name evidence="1" type="ORF">B0F88_111165</name>
</gene>
<accession>A0A2S6GU87</accession>
<comment type="caution">
    <text evidence="1">The sequence shown here is derived from an EMBL/GenBank/DDBJ whole genome shotgun (WGS) entry which is preliminary data.</text>
</comment>
<dbReference type="AlphaFoldDB" id="A0A2S6GU87"/>
<dbReference type="EMBL" id="PTIY01000011">
    <property type="protein sequence ID" value="PPK68757.1"/>
    <property type="molecule type" value="Genomic_DNA"/>
</dbReference>
<protein>
    <submittedName>
        <fullName evidence="1">Uncharacterized protein</fullName>
    </submittedName>
</protein>
<sequence length="78" mass="8816">MRRIFIPFPRATLVVMGKSVQERHLGMDVDLDVGRNKTARRQPGWAFPASGAPETPVLRLTRGLSKFFSFPRAAWECS</sequence>